<dbReference type="Gene3D" id="3.10.110.10">
    <property type="entry name" value="Ubiquitin Conjugating Enzyme"/>
    <property type="match status" value="1"/>
</dbReference>
<keyword evidence="5" id="KW-1185">Reference proteome</keyword>
<dbReference type="OrthoDB" id="47801at2759"/>
<dbReference type="SUPFAM" id="SSF54495">
    <property type="entry name" value="UBC-like"/>
    <property type="match status" value="1"/>
</dbReference>
<evidence type="ECO:0000259" key="3">
    <source>
        <dbReference type="PROSITE" id="PS50127"/>
    </source>
</evidence>
<dbReference type="CDD" id="cd23837">
    <property type="entry name" value="UBCc_UBE2O"/>
    <property type="match status" value="1"/>
</dbReference>
<dbReference type="Pfam" id="PF00179">
    <property type="entry name" value="UQ_con"/>
    <property type="match status" value="1"/>
</dbReference>
<dbReference type="PANTHER" id="PTHR46116:SF19">
    <property type="entry name" value="UBIQUITIN-CONJUGATING ENZYME FAMILY PROTEIN"/>
    <property type="match status" value="1"/>
</dbReference>
<dbReference type="AlphaFoldDB" id="A0A8J6CYF4"/>
<dbReference type="PROSITE" id="PS50127">
    <property type="entry name" value="UBC_2"/>
    <property type="match status" value="1"/>
</dbReference>
<reference evidence="4 5" key="1">
    <citation type="journal article" date="2021" name="bioRxiv">
        <title>The Gossypium anomalum genome as a resource for cotton improvement and evolutionary analysis of hybrid incompatibility.</title>
        <authorList>
            <person name="Grover C.E."/>
            <person name="Yuan D."/>
            <person name="Arick M.A."/>
            <person name="Miller E.R."/>
            <person name="Hu G."/>
            <person name="Peterson D.G."/>
            <person name="Wendel J.F."/>
            <person name="Udall J.A."/>
        </authorList>
    </citation>
    <scope>NUCLEOTIDE SEQUENCE [LARGE SCALE GENOMIC DNA]</scope>
    <source>
        <strain evidence="4">JFW-Udall</strain>
        <tissue evidence="4">Leaf</tissue>
    </source>
</reference>
<keyword evidence="2" id="KW-0833">Ubl conjugation pathway</keyword>
<dbReference type="InterPro" id="IPR016135">
    <property type="entry name" value="UBQ-conjugating_enzyme/RWD"/>
</dbReference>
<sequence length="322" mass="37057">MFFMFIIAGHEQVVVNKFKQFDCVVDYSDHYYYHQSKPNQKSNSHGTMMINNRNTMKRIMKEWEILEKNLPASIFVRVYEGRIDLLRAAIIGASKTPYHNGLFFFDLQFPSDYPNNPPKVYYRSFGLRLNPNLYNSGYVCLSLLNTWGGKGTERWCPDKSTILQVLLSLQGLVLNEKPYYNEPGIKPAWSWESYNADVFALSCKTMLYLMKKPARNFEGFIAAHFRDHASVILKACVAYWNGRVRIGLFDGDAPVGSKKKKVNVSKKFKDSMNELYPELYKAFNRIGASVKNLPEKLEDDGDGKPANGIIGKLKRFWEAMTT</sequence>
<feature type="domain" description="UBC core" evidence="3">
    <location>
        <begin position="54"/>
        <end position="214"/>
    </location>
</feature>
<keyword evidence="1" id="KW-0808">Transferase</keyword>
<comment type="caution">
    <text evidence="4">The sequence shown here is derived from an EMBL/GenBank/DDBJ whole genome shotgun (WGS) entry which is preliminary data.</text>
</comment>
<dbReference type="PANTHER" id="PTHR46116">
    <property type="entry name" value="(E3-INDEPENDENT) E2 UBIQUITIN-CONJUGATING ENZYME"/>
    <property type="match status" value="1"/>
</dbReference>
<gene>
    <name evidence="4" type="ORF">CXB51_023707</name>
</gene>
<dbReference type="GO" id="GO:0061631">
    <property type="term" value="F:ubiquitin conjugating enzyme activity"/>
    <property type="evidence" value="ECO:0007669"/>
    <property type="project" value="TreeGrafter"/>
</dbReference>
<evidence type="ECO:0000256" key="1">
    <source>
        <dbReference type="ARBA" id="ARBA00022679"/>
    </source>
</evidence>
<dbReference type="SMART" id="SM00212">
    <property type="entry name" value="UBCc"/>
    <property type="match status" value="1"/>
</dbReference>
<name>A0A8J6CYF4_9ROSI</name>
<proteinExistence type="predicted"/>
<evidence type="ECO:0000256" key="2">
    <source>
        <dbReference type="ARBA" id="ARBA00022786"/>
    </source>
</evidence>
<dbReference type="EMBL" id="JAHUZN010000009">
    <property type="protein sequence ID" value="KAG8484628.1"/>
    <property type="molecule type" value="Genomic_DNA"/>
</dbReference>
<evidence type="ECO:0000313" key="4">
    <source>
        <dbReference type="EMBL" id="KAG8484628.1"/>
    </source>
</evidence>
<dbReference type="Proteomes" id="UP000701853">
    <property type="component" value="Chromosome 9"/>
</dbReference>
<organism evidence="4 5">
    <name type="scientific">Gossypium anomalum</name>
    <dbReference type="NCBI Taxonomy" id="47600"/>
    <lineage>
        <taxon>Eukaryota</taxon>
        <taxon>Viridiplantae</taxon>
        <taxon>Streptophyta</taxon>
        <taxon>Embryophyta</taxon>
        <taxon>Tracheophyta</taxon>
        <taxon>Spermatophyta</taxon>
        <taxon>Magnoliopsida</taxon>
        <taxon>eudicotyledons</taxon>
        <taxon>Gunneridae</taxon>
        <taxon>Pentapetalae</taxon>
        <taxon>rosids</taxon>
        <taxon>malvids</taxon>
        <taxon>Malvales</taxon>
        <taxon>Malvaceae</taxon>
        <taxon>Malvoideae</taxon>
        <taxon>Gossypium</taxon>
    </lineage>
</organism>
<accession>A0A8J6CYF4</accession>
<evidence type="ECO:0000313" key="5">
    <source>
        <dbReference type="Proteomes" id="UP000701853"/>
    </source>
</evidence>
<dbReference type="InterPro" id="IPR000608">
    <property type="entry name" value="UBC"/>
</dbReference>
<protein>
    <recommendedName>
        <fullName evidence="3">UBC core domain-containing protein</fullName>
    </recommendedName>
</protein>